<name>A0ABS8SXL5_DATST</name>
<organism evidence="1 2">
    <name type="scientific">Datura stramonium</name>
    <name type="common">Jimsonweed</name>
    <name type="synonym">Common thornapple</name>
    <dbReference type="NCBI Taxonomy" id="4076"/>
    <lineage>
        <taxon>Eukaryota</taxon>
        <taxon>Viridiplantae</taxon>
        <taxon>Streptophyta</taxon>
        <taxon>Embryophyta</taxon>
        <taxon>Tracheophyta</taxon>
        <taxon>Spermatophyta</taxon>
        <taxon>Magnoliopsida</taxon>
        <taxon>eudicotyledons</taxon>
        <taxon>Gunneridae</taxon>
        <taxon>Pentapetalae</taxon>
        <taxon>asterids</taxon>
        <taxon>lamiids</taxon>
        <taxon>Solanales</taxon>
        <taxon>Solanaceae</taxon>
        <taxon>Solanoideae</taxon>
        <taxon>Datureae</taxon>
        <taxon>Datura</taxon>
    </lineage>
</organism>
<keyword evidence="2" id="KW-1185">Reference proteome</keyword>
<gene>
    <name evidence="1" type="ORF">HAX54_050834</name>
</gene>
<reference evidence="1 2" key="1">
    <citation type="journal article" date="2021" name="BMC Genomics">
        <title>Datura genome reveals duplications of psychoactive alkaloid biosynthetic genes and high mutation rate following tissue culture.</title>
        <authorList>
            <person name="Rajewski A."/>
            <person name="Carter-House D."/>
            <person name="Stajich J."/>
            <person name="Litt A."/>
        </authorList>
    </citation>
    <scope>NUCLEOTIDE SEQUENCE [LARGE SCALE GENOMIC DNA]</scope>
    <source>
        <strain evidence="1">AR-01</strain>
    </source>
</reference>
<evidence type="ECO:0000313" key="1">
    <source>
        <dbReference type="EMBL" id="MCD7463545.1"/>
    </source>
</evidence>
<comment type="caution">
    <text evidence="1">The sequence shown here is derived from an EMBL/GenBank/DDBJ whole genome shotgun (WGS) entry which is preliminary data.</text>
</comment>
<sequence length="143" mass="16298">MGKVSTTLNQRLKGTLPRDTILNSRNEGHCMVITTRREIILNEEPNTNRGVAAEKKSLDLKDKSLSRLGRRPWRCKYKFDVARNIEEDGFTRTQTDINVATYGDPIKKIPIGIQDTGHCEVETDPHVEVYNVQQELRMGVCDV</sequence>
<dbReference type="EMBL" id="JACEIK010000895">
    <property type="protein sequence ID" value="MCD7463545.1"/>
    <property type="molecule type" value="Genomic_DNA"/>
</dbReference>
<proteinExistence type="predicted"/>
<protein>
    <submittedName>
        <fullName evidence="1">Uncharacterized protein</fullName>
    </submittedName>
</protein>
<evidence type="ECO:0000313" key="2">
    <source>
        <dbReference type="Proteomes" id="UP000823775"/>
    </source>
</evidence>
<accession>A0ABS8SXL5</accession>
<dbReference type="Proteomes" id="UP000823775">
    <property type="component" value="Unassembled WGS sequence"/>
</dbReference>